<dbReference type="Proteomes" id="UP000607281">
    <property type="component" value="Unassembled WGS sequence"/>
</dbReference>
<evidence type="ECO:0000313" key="1">
    <source>
        <dbReference type="EMBL" id="MBD2344616.1"/>
    </source>
</evidence>
<dbReference type="SUPFAM" id="SSF51197">
    <property type="entry name" value="Clavaminate synthase-like"/>
    <property type="match status" value="1"/>
</dbReference>
<comment type="caution">
    <text evidence="1">The sequence shown here is derived from an EMBL/GenBank/DDBJ whole genome shotgun (WGS) entry which is preliminary data.</text>
</comment>
<proteinExistence type="predicted"/>
<dbReference type="Gene3D" id="2.60.120.620">
    <property type="entry name" value="q2cbj1_9rhob like domain"/>
    <property type="match status" value="1"/>
</dbReference>
<organism evidence="1 2">
    <name type="scientific">Anabaena subtropica FACHB-260</name>
    <dbReference type="NCBI Taxonomy" id="2692884"/>
    <lineage>
        <taxon>Bacteria</taxon>
        <taxon>Bacillati</taxon>
        <taxon>Cyanobacteriota</taxon>
        <taxon>Cyanophyceae</taxon>
        <taxon>Nostocales</taxon>
        <taxon>Nostocaceae</taxon>
        <taxon>Anabaena</taxon>
    </lineage>
</organism>
<dbReference type="RefSeq" id="WP_190407069.1">
    <property type="nucleotide sequence ID" value="NZ_JACJRF010000014.1"/>
</dbReference>
<gene>
    <name evidence="1" type="ORF">H6G18_10700</name>
</gene>
<protein>
    <recommendedName>
        <fullName evidence="3">Phytanoyl-CoA dioxygenase</fullName>
    </recommendedName>
</protein>
<dbReference type="EMBL" id="JACJRF010000014">
    <property type="protein sequence ID" value="MBD2344616.1"/>
    <property type="molecule type" value="Genomic_DNA"/>
</dbReference>
<sequence length="322" mass="37481">MYISFLNSYIENIVATLYDTCYENYKGLTKNPRWLLMRKLGRFKIARILISRLTKRSIKTYLTSININNSCLAENVNVDEVVQNLHSQGLHLSINLTESVVEEIIRFAKANACYGNRKAEFGFYYKQKEAAQIKAGQQFTIADYFNTEIQCSAIKKLQNDPKLLAIAAKYLNTYPVHQGNRMWWSFPGNLSYREQIKSAQCFHYDLDDYKFLKFFFYLTDVDAHSGPHICIQNSHKRKKLSHILLRKRETDRDITNYYGQESLVKICGKAGFGFAEDPLCFHKGIPPTHQDRLILQIEFATTDYQMQHDIRPTSQLKLLIAQ</sequence>
<reference evidence="1 2" key="1">
    <citation type="journal article" date="2020" name="ISME J.">
        <title>Comparative genomics reveals insights into cyanobacterial evolution and habitat adaptation.</title>
        <authorList>
            <person name="Chen M.Y."/>
            <person name="Teng W.K."/>
            <person name="Zhao L."/>
            <person name="Hu C.X."/>
            <person name="Zhou Y.K."/>
            <person name="Han B.P."/>
            <person name="Song L.R."/>
            <person name="Shu W.S."/>
        </authorList>
    </citation>
    <scope>NUCLEOTIDE SEQUENCE [LARGE SCALE GENOMIC DNA]</scope>
    <source>
        <strain evidence="1 2">FACHB-260</strain>
    </source>
</reference>
<evidence type="ECO:0000313" key="2">
    <source>
        <dbReference type="Proteomes" id="UP000607281"/>
    </source>
</evidence>
<keyword evidence="2" id="KW-1185">Reference proteome</keyword>
<evidence type="ECO:0008006" key="3">
    <source>
        <dbReference type="Google" id="ProtNLM"/>
    </source>
</evidence>
<name>A0ABR8CN85_9NOST</name>
<accession>A0ABR8CN85</accession>